<dbReference type="EMBL" id="MKEK01000001">
    <property type="protein sequence ID" value="OEY68349.1"/>
    <property type="molecule type" value="Genomic_DNA"/>
</dbReference>
<comment type="caution">
    <text evidence="2">The sequence shown here is derived from an EMBL/GenBank/DDBJ whole genome shotgun (WGS) entry which is preliminary data.</text>
</comment>
<keyword evidence="3" id="KW-1185">Reference proteome</keyword>
<sequence length="255" mass="30004">MNLRKKLSPKLLWLFVPLLLAVGHVQAQEKEMLSDMWVMQPKDGMEQAFAKSFADHIAHRKTLGDPRVWQVYTPVLGDELNSYLIRSCCFEWKDMDSYDKWVMEKDPMKDWNSNVDDKVAHYSHYMSILDMENSHWPEGVSANFVGVTYYKFKQGHGQDIEKALKTISDVAKDQKWPYSWSWSYPVSGEYGMHLAIAYDNYAAMTPPEVKFNSLMVKHLGSEKKAMQFWKDWSDHFETTHYNIYRLNKEMSMTDK</sequence>
<proteinExistence type="predicted"/>
<dbReference type="OrthoDB" id="1122871at2"/>
<gene>
    <name evidence="2" type="ORF">BI198_01270</name>
</gene>
<protein>
    <submittedName>
        <fullName evidence="2">Uncharacterized protein</fullName>
    </submittedName>
</protein>
<accession>A0A1E7Q2J5</accession>
<name>A0A1E7Q2J5_9GAMM</name>
<keyword evidence="1" id="KW-0732">Signal</keyword>
<dbReference type="AlphaFoldDB" id="A0A1E7Q2J5"/>
<reference evidence="3" key="1">
    <citation type="submission" date="2016-09" db="EMBL/GenBank/DDBJ databases">
        <authorList>
            <person name="Wan X."/>
            <person name="Hou S."/>
        </authorList>
    </citation>
    <scope>NUCLEOTIDE SEQUENCE [LARGE SCALE GENOMIC DNA]</scope>
    <source>
        <strain evidence="3">KH87</strain>
    </source>
</reference>
<evidence type="ECO:0000313" key="3">
    <source>
        <dbReference type="Proteomes" id="UP000242258"/>
    </source>
</evidence>
<feature type="signal peptide" evidence="1">
    <location>
        <begin position="1"/>
        <end position="27"/>
    </location>
</feature>
<evidence type="ECO:0000313" key="2">
    <source>
        <dbReference type="EMBL" id="OEY68349.1"/>
    </source>
</evidence>
<dbReference type="RefSeq" id="WP_070047915.1">
    <property type="nucleotide sequence ID" value="NZ_CBCSDO010000001.1"/>
</dbReference>
<feature type="chain" id="PRO_5009200272" evidence="1">
    <location>
        <begin position="28"/>
        <end position="255"/>
    </location>
</feature>
<evidence type="ECO:0000256" key="1">
    <source>
        <dbReference type="SAM" id="SignalP"/>
    </source>
</evidence>
<organism evidence="2 3">
    <name type="scientific">Rheinheimera salexigens</name>
    <dbReference type="NCBI Taxonomy" id="1628148"/>
    <lineage>
        <taxon>Bacteria</taxon>
        <taxon>Pseudomonadati</taxon>
        <taxon>Pseudomonadota</taxon>
        <taxon>Gammaproteobacteria</taxon>
        <taxon>Chromatiales</taxon>
        <taxon>Chromatiaceae</taxon>
        <taxon>Rheinheimera</taxon>
    </lineage>
</organism>
<dbReference type="Proteomes" id="UP000242258">
    <property type="component" value="Unassembled WGS sequence"/>
</dbReference>